<dbReference type="RefSeq" id="WP_139366682.1">
    <property type="nucleotide sequence ID" value="NZ_FUWR01000004.1"/>
</dbReference>
<dbReference type="Proteomes" id="UP000190102">
    <property type="component" value="Unassembled WGS sequence"/>
</dbReference>
<dbReference type="AlphaFoldDB" id="A0A1T4LYM3"/>
<feature type="region of interest" description="Disordered" evidence="1">
    <location>
        <begin position="1"/>
        <end position="56"/>
    </location>
</feature>
<accession>A0A1T4LYM3</accession>
<dbReference type="EMBL" id="FUWR01000004">
    <property type="protein sequence ID" value="SJZ59829.1"/>
    <property type="molecule type" value="Genomic_DNA"/>
</dbReference>
<dbReference type="OrthoDB" id="9897398at2"/>
<organism evidence="2 3">
    <name type="scientific">Trichlorobacter thiogenes</name>
    <dbReference type="NCBI Taxonomy" id="115783"/>
    <lineage>
        <taxon>Bacteria</taxon>
        <taxon>Pseudomonadati</taxon>
        <taxon>Thermodesulfobacteriota</taxon>
        <taxon>Desulfuromonadia</taxon>
        <taxon>Geobacterales</taxon>
        <taxon>Geobacteraceae</taxon>
        <taxon>Trichlorobacter</taxon>
    </lineage>
</organism>
<name>A0A1T4LYM3_9BACT</name>
<dbReference type="STRING" id="115783.SAMN02745119_01071"/>
<gene>
    <name evidence="2" type="ORF">SAMN02745119_01071</name>
</gene>
<sequence>MTEPIQGVVKTDGVERRRSATQERLRRLYGDMAHNRDEAEEDDSVDISDEARKRADGTYRKSILEHIEDDE</sequence>
<keyword evidence="3" id="KW-1185">Reference proteome</keyword>
<evidence type="ECO:0000313" key="3">
    <source>
        <dbReference type="Proteomes" id="UP000190102"/>
    </source>
</evidence>
<evidence type="ECO:0000313" key="2">
    <source>
        <dbReference type="EMBL" id="SJZ59829.1"/>
    </source>
</evidence>
<protein>
    <submittedName>
        <fullName evidence="2">Uncharacterized protein</fullName>
    </submittedName>
</protein>
<reference evidence="3" key="1">
    <citation type="submission" date="2017-02" db="EMBL/GenBank/DDBJ databases">
        <authorList>
            <person name="Varghese N."/>
            <person name="Submissions S."/>
        </authorList>
    </citation>
    <scope>NUCLEOTIDE SEQUENCE [LARGE SCALE GENOMIC DNA]</scope>
    <source>
        <strain evidence="3">ATCC BAA-34</strain>
    </source>
</reference>
<feature type="compositionally biased region" description="Acidic residues" evidence="1">
    <location>
        <begin position="38"/>
        <end position="48"/>
    </location>
</feature>
<evidence type="ECO:0000256" key="1">
    <source>
        <dbReference type="SAM" id="MobiDB-lite"/>
    </source>
</evidence>
<feature type="compositionally biased region" description="Basic and acidic residues" evidence="1">
    <location>
        <begin position="12"/>
        <end position="37"/>
    </location>
</feature>
<proteinExistence type="predicted"/>